<feature type="region of interest" description="Disordered" evidence="1">
    <location>
        <begin position="1"/>
        <end position="23"/>
    </location>
</feature>
<organism evidence="2 3">
    <name type="scientific">Azospirillum baldaniorum</name>
    <dbReference type="NCBI Taxonomy" id="1064539"/>
    <lineage>
        <taxon>Bacteria</taxon>
        <taxon>Pseudomonadati</taxon>
        <taxon>Pseudomonadota</taxon>
        <taxon>Alphaproteobacteria</taxon>
        <taxon>Rhodospirillales</taxon>
        <taxon>Azospirillaceae</taxon>
        <taxon>Azospirillum</taxon>
    </lineage>
</organism>
<evidence type="ECO:0000256" key="1">
    <source>
        <dbReference type="SAM" id="MobiDB-lite"/>
    </source>
</evidence>
<protein>
    <submittedName>
        <fullName evidence="2">Uncharacterized protein</fullName>
    </submittedName>
</protein>
<gene>
    <name evidence="2" type="ORF">AZOBR_180323</name>
</gene>
<evidence type="ECO:0000313" key="2">
    <source>
        <dbReference type="EMBL" id="CCC99253.1"/>
    </source>
</evidence>
<evidence type="ECO:0000313" key="3">
    <source>
        <dbReference type="Proteomes" id="UP000007319"/>
    </source>
</evidence>
<dbReference type="KEGG" id="abs:AZOBR_180323"/>
<proteinExistence type="predicted"/>
<name>A0A9P1JT88_9PROT</name>
<feature type="compositionally biased region" description="Polar residues" evidence="1">
    <location>
        <begin position="8"/>
        <end position="17"/>
    </location>
</feature>
<sequence>MARRRQSPPCSSSNFTMEPQHPITYNDMHNKNAYLEEISLIIPPTKSQIIPD</sequence>
<accession>A0A9P1JT88</accession>
<dbReference type="AlphaFoldDB" id="A0A9P1JT88"/>
<keyword evidence="3" id="KW-1185">Reference proteome</keyword>
<dbReference type="EMBL" id="HE577327">
    <property type="protein sequence ID" value="CCC99253.1"/>
    <property type="molecule type" value="Genomic_DNA"/>
</dbReference>
<reference evidence="2 3" key="1">
    <citation type="journal article" date="2011" name="PLoS Genet.">
        <title>Azospirillum genomes reveal transition of bacteria from aquatic to terrestrial environments.</title>
        <authorList>
            <person name="Wisniewski-Dye F."/>
            <person name="Borziak K."/>
            <person name="Khalsa-Moyers G."/>
            <person name="Alexandre G."/>
            <person name="Sukharnikov L.O."/>
            <person name="Wuichet K."/>
            <person name="Hurst G.B."/>
            <person name="McDonald W.H."/>
            <person name="Robertson J.S."/>
            <person name="Barbe V."/>
            <person name="Calteau A."/>
            <person name="Rouy Z."/>
            <person name="Mangenot S."/>
            <person name="Prigent-Combaret C."/>
            <person name="Normand P."/>
            <person name="Boyer M."/>
            <person name="Siguier P."/>
            <person name="Dessaux Y."/>
            <person name="Elmerich C."/>
            <person name="Condemine G."/>
            <person name="Krishnen G."/>
            <person name="Kennedy I."/>
            <person name="Paterson A.H."/>
            <person name="Gonzalez V."/>
            <person name="Mavingui P."/>
            <person name="Zhulin I.B."/>
        </authorList>
    </citation>
    <scope>NUCLEOTIDE SEQUENCE [LARGE SCALE GENOMIC DNA]</scope>
    <source>
        <strain evidence="2 3">Sp245</strain>
    </source>
</reference>
<dbReference type="Proteomes" id="UP000007319">
    <property type="component" value="Chromosome"/>
</dbReference>